<accession>A0AC61MTX2</accession>
<dbReference type="EMBL" id="CP066744">
    <property type="protein sequence ID" value="QQK07616.1"/>
    <property type="molecule type" value="Genomic_DNA"/>
</dbReference>
<evidence type="ECO:0000313" key="2">
    <source>
        <dbReference type="Proteomes" id="UP000595814"/>
    </source>
</evidence>
<dbReference type="Proteomes" id="UP000595814">
    <property type="component" value="Chromosome"/>
</dbReference>
<evidence type="ECO:0000313" key="1">
    <source>
        <dbReference type="EMBL" id="QQK07616.1"/>
    </source>
</evidence>
<name>A0AC61MTX2_9FIRM</name>
<organism evidence="1 2">
    <name type="scientific">Miniphocaeibacter halophilus</name>
    <dbReference type="NCBI Taxonomy" id="2931922"/>
    <lineage>
        <taxon>Bacteria</taxon>
        <taxon>Bacillati</taxon>
        <taxon>Bacillota</taxon>
        <taxon>Tissierellia</taxon>
        <taxon>Tissierellales</taxon>
        <taxon>Peptoniphilaceae</taxon>
        <taxon>Miniphocaeibacter</taxon>
    </lineage>
</organism>
<protein>
    <submittedName>
        <fullName evidence="1">Uncharacterized protein</fullName>
    </submittedName>
</protein>
<sequence>MLKYKPTIDGPLVLDEPAKHVSEDYIFNVSNFIKKVSEEFDKQIILISHNEHIASIGNKGYRIIKEDMISKTETINF</sequence>
<reference evidence="1 2" key="1">
    <citation type="journal article" date="2022" name="Int. J. Syst. Evol. Microbiol.">
        <title>Miniphocaeibacter halophilus sp. nov., an ammonium-tolerant acetate-producing bacterium isolated from a biogas system.</title>
        <authorList>
            <person name="Schnurer A."/>
            <person name="Singh A."/>
            <person name="Bi S."/>
            <person name="Qiao W."/>
            <person name="Westerholm M."/>
        </authorList>
    </citation>
    <scope>NUCLEOTIDE SEQUENCE [LARGE SCALE GENOMIC DNA]</scope>
    <source>
        <strain evidence="1 2">AMB_01</strain>
    </source>
</reference>
<proteinExistence type="predicted"/>
<gene>
    <name evidence="1" type="ORF">JFY71_10025</name>
</gene>
<keyword evidence="2" id="KW-1185">Reference proteome</keyword>